<proteinExistence type="predicted"/>
<evidence type="ECO:0000313" key="1">
    <source>
        <dbReference type="EMBL" id="ORZ16281.1"/>
    </source>
</evidence>
<dbReference type="EMBL" id="MCGE01000011">
    <property type="protein sequence ID" value="ORZ16281.1"/>
    <property type="molecule type" value="Genomic_DNA"/>
</dbReference>
<dbReference type="AlphaFoldDB" id="A0A1X2IGK9"/>
<dbReference type="OrthoDB" id="2284984at2759"/>
<protein>
    <submittedName>
        <fullName evidence="1">Uncharacterized protein</fullName>
    </submittedName>
</protein>
<comment type="caution">
    <text evidence="1">The sequence shown here is derived from an EMBL/GenBank/DDBJ whole genome shotgun (WGS) entry which is preliminary data.</text>
</comment>
<organism evidence="1 2">
    <name type="scientific">Absidia repens</name>
    <dbReference type="NCBI Taxonomy" id="90262"/>
    <lineage>
        <taxon>Eukaryota</taxon>
        <taxon>Fungi</taxon>
        <taxon>Fungi incertae sedis</taxon>
        <taxon>Mucoromycota</taxon>
        <taxon>Mucoromycotina</taxon>
        <taxon>Mucoromycetes</taxon>
        <taxon>Mucorales</taxon>
        <taxon>Cunninghamellaceae</taxon>
        <taxon>Absidia</taxon>
    </lineage>
</organism>
<evidence type="ECO:0000313" key="2">
    <source>
        <dbReference type="Proteomes" id="UP000193560"/>
    </source>
</evidence>
<accession>A0A1X2IGK9</accession>
<keyword evidence="2" id="KW-1185">Reference proteome</keyword>
<reference evidence="1 2" key="1">
    <citation type="submission" date="2016-07" db="EMBL/GenBank/DDBJ databases">
        <title>Pervasive Adenine N6-methylation of Active Genes in Fungi.</title>
        <authorList>
            <consortium name="DOE Joint Genome Institute"/>
            <person name="Mondo S.J."/>
            <person name="Dannebaum R.O."/>
            <person name="Kuo R.C."/>
            <person name="Labutti K."/>
            <person name="Haridas S."/>
            <person name="Kuo A."/>
            <person name="Salamov A."/>
            <person name="Ahrendt S.R."/>
            <person name="Lipzen A."/>
            <person name="Sullivan W."/>
            <person name="Andreopoulos W.B."/>
            <person name="Clum A."/>
            <person name="Lindquist E."/>
            <person name="Daum C."/>
            <person name="Ramamoorthy G.K."/>
            <person name="Gryganskyi A."/>
            <person name="Culley D."/>
            <person name="Magnuson J.K."/>
            <person name="James T.Y."/>
            <person name="O'Malley M.A."/>
            <person name="Stajich J.E."/>
            <person name="Spatafora J.W."/>
            <person name="Visel A."/>
            <person name="Grigoriev I.V."/>
        </authorList>
    </citation>
    <scope>NUCLEOTIDE SEQUENCE [LARGE SCALE GENOMIC DNA]</scope>
    <source>
        <strain evidence="1 2">NRRL 1336</strain>
    </source>
</reference>
<gene>
    <name evidence="1" type="ORF">BCR42DRAFT_33145</name>
</gene>
<sequence length="139" mass="15636">MPKLTFLKQKWTIKQQELFDSVIIELEKLDIYDDVSFLMANLMEISEKTSIALPVLGALRQQLVSLSNCQVDSTITEARYIRTAFPHLNDCILGGLRLGDLIEITSTDTPLLEKVSHIVKSSCQALTLLVPHIVLHECD</sequence>
<name>A0A1X2IGK9_9FUNG</name>
<dbReference type="Proteomes" id="UP000193560">
    <property type="component" value="Unassembled WGS sequence"/>
</dbReference>
<dbReference type="STRING" id="90262.A0A1X2IGK9"/>